<dbReference type="RefSeq" id="XP_013778864.1">
    <property type="nucleotide sequence ID" value="XM_013923410.2"/>
</dbReference>
<dbReference type="Gene3D" id="3.60.20.10">
    <property type="entry name" value="Glutamine Phosphoribosylpyrophosphate, subunit 1, domain 1"/>
    <property type="match status" value="1"/>
</dbReference>
<evidence type="ECO:0000256" key="6">
    <source>
        <dbReference type="PIRNR" id="PIRNR001213"/>
    </source>
</evidence>
<keyword evidence="1 6" id="KW-0963">Cytoplasm</keyword>
<comment type="subcellular location">
    <subcellularLocation>
        <location evidence="6">Cytoplasm</location>
    </subcellularLocation>
    <subcellularLocation>
        <location evidence="6">Nucleus</location>
    </subcellularLocation>
</comment>
<dbReference type="CDD" id="cd03760">
    <property type="entry name" value="proteasome_beta_type_4"/>
    <property type="match status" value="1"/>
</dbReference>
<dbReference type="PROSITE" id="PS51476">
    <property type="entry name" value="PROTEASOME_BETA_2"/>
    <property type="match status" value="1"/>
</dbReference>
<keyword evidence="7" id="KW-1185">Reference proteome</keyword>
<dbReference type="InterPro" id="IPR016295">
    <property type="entry name" value="Proteasome_beta4"/>
</dbReference>
<comment type="similarity">
    <text evidence="6">Belongs to the peptidase T1B family.</text>
</comment>
<dbReference type="InterPro" id="IPR023333">
    <property type="entry name" value="Proteasome_suB-type"/>
</dbReference>
<keyword evidence="3 6" id="KW-0539">Nucleus</keyword>
<keyword evidence="2 6" id="KW-0647">Proteasome</keyword>
<evidence type="ECO:0000256" key="4">
    <source>
        <dbReference type="ARBA" id="ARBA00024953"/>
    </source>
</evidence>
<dbReference type="PROSITE" id="PS00854">
    <property type="entry name" value="PROTEASOME_BETA_1"/>
    <property type="match status" value="1"/>
</dbReference>
<dbReference type="Proteomes" id="UP000694941">
    <property type="component" value="Unplaced"/>
</dbReference>
<sequence length="223" mass="24997">MERTLQPITTGTSVLGVKFDGGVVIAADTLGSYGSLARFRQCQRLMKVNDNIILGAGGDYADYQFLTSVIERKVIDEECLGDGFNLKPKSLYSWLTRVLYNRRSRFDPLWSTYVVGGLQDDDVFLGYVDKLGTAFEAPTIATGYGAYIAQPLLRDHWEKNKGKQTVEEARNLILSCLRILFYRDARSLDKYQIATVTKDGVTIEGPLVLDTSWDIADVIRGYE</sequence>
<reference evidence="8" key="1">
    <citation type="submission" date="2025-08" db="UniProtKB">
        <authorList>
            <consortium name="RefSeq"/>
        </authorList>
    </citation>
    <scope>IDENTIFICATION</scope>
    <source>
        <tissue evidence="8">Muscle</tissue>
    </source>
</reference>
<dbReference type="PANTHER" id="PTHR32194:SF6">
    <property type="entry name" value="PROTEASOME SUBUNIT BETA"/>
    <property type="match status" value="1"/>
</dbReference>
<dbReference type="InterPro" id="IPR029055">
    <property type="entry name" value="Ntn_hydrolases_N"/>
</dbReference>
<evidence type="ECO:0000313" key="7">
    <source>
        <dbReference type="Proteomes" id="UP000694941"/>
    </source>
</evidence>
<dbReference type="PANTHER" id="PTHR32194">
    <property type="entry name" value="METALLOPROTEASE TLDD"/>
    <property type="match status" value="1"/>
</dbReference>
<evidence type="ECO:0000256" key="1">
    <source>
        <dbReference type="ARBA" id="ARBA00022490"/>
    </source>
</evidence>
<evidence type="ECO:0000256" key="2">
    <source>
        <dbReference type="ARBA" id="ARBA00022942"/>
    </source>
</evidence>
<evidence type="ECO:0000256" key="3">
    <source>
        <dbReference type="ARBA" id="ARBA00023242"/>
    </source>
</evidence>
<protein>
    <recommendedName>
        <fullName evidence="6">Proteasome subunit beta</fullName>
    </recommendedName>
</protein>
<evidence type="ECO:0000256" key="5">
    <source>
        <dbReference type="ARBA" id="ARBA00026071"/>
    </source>
</evidence>
<name>A0ABM1BBV6_LIMPO</name>
<organism evidence="7 8">
    <name type="scientific">Limulus polyphemus</name>
    <name type="common">Atlantic horseshoe crab</name>
    <dbReference type="NCBI Taxonomy" id="6850"/>
    <lineage>
        <taxon>Eukaryota</taxon>
        <taxon>Metazoa</taxon>
        <taxon>Ecdysozoa</taxon>
        <taxon>Arthropoda</taxon>
        <taxon>Chelicerata</taxon>
        <taxon>Merostomata</taxon>
        <taxon>Xiphosura</taxon>
        <taxon>Limulidae</taxon>
        <taxon>Limulus</taxon>
    </lineage>
</organism>
<dbReference type="InterPro" id="IPR001353">
    <property type="entry name" value="Proteasome_sua/b"/>
</dbReference>
<dbReference type="GeneID" id="106463386"/>
<dbReference type="InterPro" id="IPR016050">
    <property type="entry name" value="Proteasome_bsu_CS"/>
</dbReference>
<evidence type="ECO:0000313" key="8">
    <source>
        <dbReference type="RefSeq" id="XP_013778864.1"/>
    </source>
</evidence>
<proteinExistence type="inferred from homology"/>
<dbReference type="SUPFAM" id="SSF56235">
    <property type="entry name" value="N-terminal nucleophile aminohydrolases (Ntn hydrolases)"/>
    <property type="match status" value="1"/>
</dbReference>
<dbReference type="Pfam" id="PF00227">
    <property type="entry name" value="Proteasome"/>
    <property type="match status" value="1"/>
</dbReference>
<gene>
    <name evidence="8" type="primary">LOC106463386</name>
</gene>
<comment type="function">
    <text evidence="4">Non-catalytic component of the proteasome, a multicatalytic proteinase complex which is characterized by its ability to cleave peptides with Arg, Phe, Tyr, Leu, and Glu adjacent to the leaving group at neutral or slightly basic pH. The proteasome has an ATP-dependent proteolytic activity.</text>
</comment>
<accession>A0ABM1BBV6</accession>
<comment type="subunit">
    <text evidence="5">The 26S proteasome consists of a 20S proteasome core and two 19S regulatory subunits. The 20S proteasome core is composed of 28 subunits that are arranged in four stacked rings, resulting in a barrel-shaped structure. The two end rings are each formed by seven alpha subunits, and the two central rings are each formed by seven beta subunits. The catalytic chamber with the active sites is on the inside of the barrel.</text>
</comment>
<dbReference type="PIRSF" id="PIRSF001213">
    <property type="entry name" value="Psome_endopept_beta"/>
    <property type="match status" value="1"/>
</dbReference>